<gene>
    <name evidence="5" type="ORF">HT102_15145</name>
</gene>
<organism evidence="5 6">
    <name type="scientific">Lolliginicoccus lacisalsi</name>
    <dbReference type="NCBI Taxonomy" id="2742202"/>
    <lineage>
        <taxon>Bacteria</taxon>
        <taxon>Bacillati</taxon>
        <taxon>Actinomycetota</taxon>
        <taxon>Actinomycetes</taxon>
        <taxon>Mycobacteriales</taxon>
        <taxon>Hoyosellaceae</taxon>
        <taxon>Lolliginicoccus</taxon>
    </lineage>
</organism>
<evidence type="ECO:0008006" key="7">
    <source>
        <dbReference type="Google" id="ProtNLM"/>
    </source>
</evidence>
<keyword evidence="4" id="KW-1133">Transmembrane helix</keyword>
<feature type="region of interest" description="Disordered" evidence="3">
    <location>
        <begin position="1"/>
        <end position="59"/>
    </location>
</feature>
<evidence type="ECO:0000256" key="1">
    <source>
        <dbReference type="ARBA" id="ARBA00004370"/>
    </source>
</evidence>
<name>A0A927JEJ7_9ACTN</name>
<evidence type="ECO:0000256" key="3">
    <source>
        <dbReference type="SAM" id="MobiDB-lite"/>
    </source>
</evidence>
<dbReference type="Proteomes" id="UP000642993">
    <property type="component" value="Unassembled WGS sequence"/>
</dbReference>
<keyword evidence="2 4" id="KW-0472">Membrane</keyword>
<dbReference type="RefSeq" id="WP_192040290.1">
    <property type="nucleotide sequence ID" value="NZ_JACYWE010000011.1"/>
</dbReference>
<evidence type="ECO:0000313" key="5">
    <source>
        <dbReference type="EMBL" id="MBD8507824.1"/>
    </source>
</evidence>
<dbReference type="GO" id="GO:0016020">
    <property type="term" value="C:membrane"/>
    <property type="evidence" value="ECO:0007669"/>
    <property type="project" value="UniProtKB-SubCell"/>
</dbReference>
<evidence type="ECO:0000256" key="2">
    <source>
        <dbReference type="ARBA" id="ARBA00023136"/>
    </source>
</evidence>
<dbReference type="EMBL" id="JACYWE010000011">
    <property type="protein sequence ID" value="MBD8507824.1"/>
    <property type="molecule type" value="Genomic_DNA"/>
</dbReference>
<keyword evidence="6" id="KW-1185">Reference proteome</keyword>
<evidence type="ECO:0000256" key="4">
    <source>
        <dbReference type="SAM" id="Phobius"/>
    </source>
</evidence>
<feature type="compositionally biased region" description="Basic residues" evidence="3">
    <location>
        <begin position="14"/>
        <end position="25"/>
    </location>
</feature>
<dbReference type="PANTHER" id="PTHR37042">
    <property type="entry name" value="OUTER MEMBRANE PROTEIN RV1973"/>
    <property type="match status" value="1"/>
</dbReference>
<comment type="caution">
    <text evidence="5">The sequence shown here is derived from an EMBL/GenBank/DDBJ whole genome shotgun (WGS) entry which is preliminary data.</text>
</comment>
<dbReference type="PANTHER" id="PTHR37042:SF4">
    <property type="entry name" value="OUTER MEMBRANE PROTEIN RV1973"/>
    <property type="match status" value="1"/>
</dbReference>
<comment type="subcellular location">
    <subcellularLocation>
        <location evidence="1">Membrane</location>
    </subcellularLocation>
</comment>
<accession>A0A927JEJ7</accession>
<protein>
    <recommendedName>
        <fullName evidence="7">Mce-associated membrane protein</fullName>
    </recommendedName>
</protein>
<proteinExistence type="predicted"/>
<reference evidence="5" key="1">
    <citation type="submission" date="2020-09" db="EMBL/GenBank/DDBJ databases">
        <title>Hoyosella lacisalsi sp. nov., a halotolerant actinobacterium isolated from soil of Lake Gudzhirganskoe.</title>
        <authorList>
            <person name="Yang Q."/>
            <person name="Guo P.Y."/>
            <person name="Liu S.W."/>
            <person name="Li F.N."/>
            <person name="Sun C.H."/>
        </authorList>
    </citation>
    <scope>NUCLEOTIDE SEQUENCE</scope>
    <source>
        <strain evidence="5">G463</strain>
    </source>
</reference>
<feature type="transmembrane region" description="Helical" evidence="4">
    <location>
        <begin position="65"/>
        <end position="85"/>
    </location>
</feature>
<keyword evidence="4" id="KW-0812">Transmembrane</keyword>
<sequence length="234" mass="24379">MVRRNTAGGQRPERGRRPRIAGHNRSRTEQHAEAQGARAATEGTDQSSGSARNDGPATTKGTPRWLIALVVVLALVAAIATGVLAGTRGVGALAGASSAADGGSGNRAFVDAGETREVKLRAVEAVEAIFSYSHETLEEDFEAARGYLTDSMRENYDSTIGVTQDVALQLGAVVETTVPRAGVVSLSDGEAEVLVLTAVSTVRSDGAADQASGPLRLELVEVDGEWLVDAIIER</sequence>
<dbReference type="AlphaFoldDB" id="A0A927JEJ7"/>
<evidence type="ECO:0000313" key="6">
    <source>
        <dbReference type="Proteomes" id="UP000642993"/>
    </source>
</evidence>